<accession>A0ABV8QSM7</accession>
<reference evidence="4" key="1">
    <citation type="journal article" date="2019" name="Int. J. Syst. Evol. Microbiol.">
        <title>The Global Catalogue of Microorganisms (GCM) 10K type strain sequencing project: providing services to taxonomists for standard genome sequencing and annotation.</title>
        <authorList>
            <consortium name="The Broad Institute Genomics Platform"/>
            <consortium name="The Broad Institute Genome Sequencing Center for Infectious Disease"/>
            <person name="Wu L."/>
            <person name="Ma J."/>
        </authorList>
    </citation>
    <scope>NUCLEOTIDE SEQUENCE [LARGE SCALE GENOMIC DNA]</scope>
    <source>
        <strain evidence="4">CECT 8289</strain>
    </source>
</reference>
<organism evidence="3 4">
    <name type="scientific">Ferruginibacter yonginensis</name>
    <dbReference type="NCBI Taxonomy" id="1310416"/>
    <lineage>
        <taxon>Bacteria</taxon>
        <taxon>Pseudomonadati</taxon>
        <taxon>Bacteroidota</taxon>
        <taxon>Chitinophagia</taxon>
        <taxon>Chitinophagales</taxon>
        <taxon>Chitinophagaceae</taxon>
        <taxon>Ferruginibacter</taxon>
    </lineage>
</organism>
<keyword evidence="4" id="KW-1185">Reference proteome</keyword>
<protein>
    <submittedName>
        <fullName evidence="3">VCBS repeat-containing protein</fullName>
    </submittedName>
</protein>
<evidence type="ECO:0000313" key="4">
    <source>
        <dbReference type="Proteomes" id="UP001595907"/>
    </source>
</evidence>
<dbReference type="Proteomes" id="UP001595907">
    <property type="component" value="Unassembled WGS sequence"/>
</dbReference>
<gene>
    <name evidence="3" type="ORF">ACFOWM_08245</name>
</gene>
<dbReference type="PANTHER" id="PTHR16026:SF0">
    <property type="entry name" value="CARTILAGE ACIDIC PROTEIN 1"/>
    <property type="match status" value="1"/>
</dbReference>
<dbReference type="SUPFAM" id="SSF69318">
    <property type="entry name" value="Integrin alpha N-terminal domain"/>
    <property type="match status" value="3"/>
</dbReference>
<dbReference type="RefSeq" id="WP_379708737.1">
    <property type="nucleotide sequence ID" value="NZ_JBHSCZ010000002.1"/>
</dbReference>
<dbReference type="InterPro" id="IPR011519">
    <property type="entry name" value="UnbV_ASPIC"/>
</dbReference>
<dbReference type="InterPro" id="IPR027039">
    <property type="entry name" value="Crtac1"/>
</dbReference>
<dbReference type="Pfam" id="PF07593">
    <property type="entry name" value="UnbV_ASPIC"/>
    <property type="match status" value="1"/>
</dbReference>
<sequence length="1103" mass="121763">MKGRSSYLLLLVFLVACKQTNKPTLFSLETNTGIAFTNTVTNTPDFNIFSYRNFYNGGGVAIGDINNDGLADVFLTSNMGANKLYLNKGNFTFEDISDKAGITQLGKWNTGVVMADVNADGWLDIYVCNAGYDKFKNKDGNALFINNHNLTFTDKAAAVGLNDGGYTTHAAFFDYDLDGDLDCYILNNSFIPVNTLNYSNKRTLRANDWPIEDFAKGGGDKLMRNDNGIFKDVSDSANIYGSLIGFGLGVTVADVNGDHYPDLYISNDFFERDYLYINQQNGTFKEDLENRMQHTSLASMGADVADINNDGAPDIFTTDMLPGDEQRLKTTASFDNYDIYQYKVKQGFYHQFQQNALQINDGKGNFKETANYSGVSATDWSWGALIFDADNDGLQDLYVCNGIYKDVIDQDFIDFFADDLYQKMALSGQKTDMQQIVDKMPSVPILNKAFKNKGGLQFSDEGINWGFTTPSFSNGAAYGDLDNDGDLDLVINNVNMPSFVYKNHAQENAATHYISIQLKGASPNTFAIGSTVKVFTGNNIYSRDVYPARGFQSSTDYKMVVGLGNSMVDSVQVIWPNNMQSTIVKPTINTLLTIDYNIVAKQVFKSATNSNNPIIFQAANQNFDAHKENDFTEFYQDRNVPVMLSKEGPQAAVADVNGDGLDDVFIGGAAGTTGNLYVQTVAGTFNKASVACFEKDKAFEDVATLFFDADNDGDKDLIVGSGGNNLPPHHPLLQLRLYTNDGKGNFVKSTETFTDNSANISTIVAHDIDNDGDLDLFVGGRSLSYNYGAAPQSYIFTNNGKGHFIDDTKRLAPAISNIGMVTSATWADVVGDKNKELIIVGEWMTPQIFEHKNDKLSLVTTNLNNYFGWWQTVTTTDVNGDGKLDLLLGNIGENAYLKPTQEAPIKLWMKDFDNNGIIDKVFSRTVNGADVPLFLKKEFTEILPIYKKENLLHKDFATKSIQDIFKKELLDKATVLQFNTCGSYVAINNGNGNFTLQLMPTDVQLSSANSILPIDVDNDGINEIVVAGNNTNFLPQFGRLDANSGVVLKVKPDHTLVVMQQQYTGLNIQGVVKCIQPITIKQSKAILFTRNNNYPLLFSFKAQ</sequence>
<dbReference type="Gene3D" id="2.130.10.130">
    <property type="entry name" value="Integrin alpha, N-terminal"/>
    <property type="match status" value="4"/>
</dbReference>
<evidence type="ECO:0000313" key="3">
    <source>
        <dbReference type="EMBL" id="MFC4262863.1"/>
    </source>
</evidence>
<evidence type="ECO:0000259" key="2">
    <source>
        <dbReference type="Pfam" id="PF07593"/>
    </source>
</evidence>
<dbReference type="Pfam" id="PF13517">
    <property type="entry name" value="FG-GAP_3"/>
    <property type="match status" value="5"/>
</dbReference>
<dbReference type="EMBL" id="JBHSCZ010000002">
    <property type="protein sequence ID" value="MFC4262863.1"/>
    <property type="molecule type" value="Genomic_DNA"/>
</dbReference>
<dbReference type="PANTHER" id="PTHR16026">
    <property type="entry name" value="CARTILAGE ACIDIC PROTEIN 1"/>
    <property type="match status" value="1"/>
</dbReference>
<proteinExistence type="predicted"/>
<name>A0ABV8QSM7_9BACT</name>
<keyword evidence="1" id="KW-0732">Signal</keyword>
<dbReference type="PROSITE" id="PS51257">
    <property type="entry name" value="PROKAR_LIPOPROTEIN"/>
    <property type="match status" value="1"/>
</dbReference>
<comment type="caution">
    <text evidence="3">The sequence shown here is derived from an EMBL/GenBank/DDBJ whole genome shotgun (WGS) entry which is preliminary data.</text>
</comment>
<dbReference type="InterPro" id="IPR028994">
    <property type="entry name" value="Integrin_alpha_N"/>
</dbReference>
<feature type="domain" description="ASPIC/UnbV" evidence="2">
    <location>
        <begin position="527"/>
        <end position="593"/>
    </location>
</feature>
<evidence type="ECO:0000256" key="1">
    <source>
        <dbReference type="ARBA" id="ARBA00022729"/>
    </source>
</evidence>
<dbReference type="InterPro" id="IPR013517">
    <property type="entry name" value="FG-GAP"/>
</dbReference>